<sequence>MTDRKAWIGDEVYDEDAERTGIITDVRGGVYILRPVSGGGSEWTSNNSDRLTIKVPREKQALS</sequence>
<organism evidence="1 2">
    <name type="scientific">Streptomyces acidiscabies</name>
    <dbReference type="NCBI Taxonomy" id="42234"/>
    <lineage>
        <taxon>Bacteria</taxon>
        <taxon>Bacillati</taxon>
        <taxon>Actinomycetota</taxon>
        <taxon>Actinomycetes</taxon>
        <taxon>Kitasatosporales</taxon>
        <taxon>Streptomycetaceae</taxon>
        <taxon>Streptomyces</taxon>
    </lineage>
</organism>
<evidence type="ECO:0000313" key="1">
    <source>
        <dbReference type="EMBL" id="KND38494.1"/>
    </source>
</evidence>
<dbReference type="OrthoDB" id="4260303at2"/>
<dbReference type="RefSeq" id="WP_050369946.1">
    <property type="nucleotide sequence ID" value="NZ_KQ257806.1"/>
</dbReference>
<accession>A0A0L0KLN5</accession>
<dbReference type="Proteomes" id="UP000037151">
    <property type="component" value="Unassembled WGS sequence"/>
</dbReference>
<name>A0A0L0KLN5_9ACTN</name>
<dbReference type="PATRIC" id="fig|42234.21.peg.1571"/>
<dbReference type="AlphaFoldDB" id="A0A0L0KLN5"/>
<comment type="caution">
    <text evidence="1">The sequence shown here is derived from an EMBL/GenBank/DDBJ whole genome shotgun (WGS) entry which is preliminary data.</text>
</comment>
<protein>
    <recommendedName>
        <fullName evidence="3">DUF1918 domain-containing protein</fullName>
    </recommendedName>
</protein>
<dbReference type="EMBL" id="JPPY01000044">
    <property type="protein sequence ID" value="KND38494.1"/>
    <property type="molecule type" value="Genomic_DNA"/>
</dbReference>
<evidence type="ECO:0000313" key="2">
    <source>
        <dbReference type="Proteomes" id="UP000037151"/>
    </source>
</evidence>
<evidence type="ECO:0008006" key="3">
    <source>
        <dbReference type="Google" id="ProtNLM"/>
    </source>
</evidence>
<reference evidence="2" key="1">
    <citation type="submission" date="2014-07" db="EMBL/GenBank/DDBJ databases">
        <title>Genome sequencing of plant-pathogenic Streptomyces species.</title>
        <authorList>
            <person name="Harrison J."/>
            <person name="Sapp M."/>
            <person name="Thwaites R."/>
            <person name="Studholme D.J."/>
        </authorList>
    </citation>
    <scope>NUCLEOTIDE SEQUENCE [LARGE SCALE GENOMIC DNA]</scope>
    <source>
        <strain evidence="2">NCPPB 4445</strain>
    </source>
</reference>
<gene>
    <name evidence="1" type="ORF">IQ63_07625</name>
</gene>
<proteinExistence type="predicted"/>